<dbReference type="SUPFAM" id="SSF69318">
    <property type="entry name" value="Integrin alpha N-terminal domain"/>
    <property type="match status" value="1"/>
</dbReference>
<keyword evidence="1 2" id="KW-0732">Signal</keyword>
<dbReference type="InterPro" id="IPR028994">
    <property type="entry name" value="Integrin_alpha_N"/>
</dbReference>
<dbReference type="Gene3D" id="2.130.10.130">
    <property type="entry name" value="Integrin alpha, N-terminal"/>
    <property type="match status" value="2"/>
</dbReference>
<dbReference type="PANTHER" id="PTHR12121">
    <property type="entry name" value="CARBON CATABOLITE REPRESSOR PROTEIN 4"/>
    <property type="match status" value="1"/>
</dbReference>
<dbReference type="Pfam" id="PF13517">
    <property type="entry name" value="FG-GAP_3"/>
    <property type="match status" value="2"/>
</dbReference>
<feature type="signal peptide" evidence="2">
    <location>
        <begin position="1"/>
        <end position="30"/>
    </location>
</feature>
<sequence>MNKTNLTLKKPLLGMALVFFLAGCVKDPLADRGEKNSPPGTLATVNAPLTLEDHNPFKVMSFNIKQNGTADPLTIFQRLPLMVQIISANSPDIFGVQEFSGDAFQPMFRSEMAALGYDDYFERWAIDYQPKTIFFKTDRFTLRDSGTVQLGASSTLTTSSWVVLQDNVTSKKYFLSNSHWRYNSEPDRIINATALVATVQQYNTENLPEIVFGDFNAMAGSAPIGILKDGLGVVDALNEEGETYHRWDSIGVSKPDWMTSTRDMAFTGPTIIKTSFNGDWASDHWPIMATYMPAIFGAAVTDNVGISGNANTVYSFGDINGDGKKDKIYWNATFDGGKPRVYLSNGNGTFATTVVPHTAGASTLTSTKYYYADVDGDGKDDEIVWDPTQNAGRTKVFLATSNGNFSSTAINNPEGTSGNSATIFRFADVNGDGKADKIYWNATFDAGHTRVYLATSGGSFSSTVVSGSTGSSTTAGTQFWYADINGDNKADKALWHPSLNSGKVMVYLSDGDGTFTASPTFSDAGASSGVASTVFHFADVNGDGKADKIYWRHSAYLGKPKIYYSDAGFKGPIYSLRGTSQSANTDLFFTDITGDGKADMVRWNYAEYNGELRNYLGN</sequence>
<dbReference type="InterPro" id="IPR005135">
    <property type="entry name" value="Endo/exonuclease/phosphatase"/>
</dbReference>
<dbReference type="Proteomes" id="UP000246099">
    <property type="component" value="Chromosome"/>
</dbReference>
<dbReference type="InterPro" id="IPR036691">
    <property type="entry name" value="Endo/exonu/phosph_ase_sf"/>
</dbReference>
<reference evidence="4 5" key="1">
    <citation type="submission" date="2018-05" db="EMBL/GenBank/DDBJ databases">
        <title>Chitinophaga sp. nov., isolated from rhizosphere soil of Alhagi.</title>
        <authorList>
            <person name="Liu Y."/>
        </authorList>
    </citation>
    <scope>NUCLEOTIDE SEQUENCE [LARGE SCALE GENOMIC DNA]</scope>
    <source>
        <strain evidence="4 5">T22</strain>
    </source>
</reference>
<dbReference type="InterPro" id="IPR013517">
    <property type="entry name" value="FG-GAP"/>
</dbReference>
<dbReference type="InterPro" id="IPR050410">
    <property type="entry name" value="CCR4/nocturin_mRNA_transcr"/>
</dbReference>
<organism evidence="4 5">
    <name type="scientific">Chitinophaga alhagiae</name>
    <dbReference type="NCBI Taxonomy" id="2203219"/>
    <lineage>
        <taxon>Bacteria</taxon>
        <taxon>Pseudomonadati</taxon>
        <taxon>Bacteroidota</taxon>
        <taxon>Chitinophagia</taxon>
        <taxon>Chitinophagales</taxon>
        <taxon>Chitinophagaceae</taxon>
        <taxon>Chitinophaga</taxon>
    </lineage>
</organism>
<keyword evidence="5" id="KW-1185">Reference proteome</keyword>
<keyword evidence="4" id="KW-0540">Nuclease</keyword>
<keyword evidence="4" id="KW-0255">Endonuclease</keyword>
<evidence type="ECO:0000256" key="2">
    <source>
        <dbReference type="SAM" id="SignalP"/>
    </source>
</evidence>
<name>A0ABM6WE65_9BACT</name>
<evidence type="ECO:0000313" key="5">
    <source>
        <dbReference type="Proteomes" id="UP000246099"/>
    </source>
</evidence>
<dbReference type="Gene3D" id="3.60.10.10">
    <property type="entry name" value="Endonuclease/exonuclease/phosphatase"/>
    <property type="match status" value="1"/>
</dbReference>
<evidence type="ECO:0000259" key="3">
    <source>
        <dbReference type="Pfam" id="PF03372"/>
    </source>
</evidence>
<evidence type="ECO:0000256" key="1">
    <source>
        <dbReference type="ARBA" id="ARBA00022729"/>
    </source>
</evidence>
<dbReference type="SUPFAM" id="SSF56219">
    <property type="entry name" value="DNase I-like"/>
    <property type="match status" value="1"/>
</dbReference>
<feature type="chain" id="PRO_5045397771" evidence="2">
    <location>
        <begin position="31"/>
        <end position="618"/>
    </location>
</feature>
<dbReference type="GO" id="GO:0004519">
    <property type="term" value="F:endonuclease activity"/>
    <property type="evidence" value="ECO:0007669"/>
    <property type="project" value="UniProtKB-KW"/>
</dbReference>
<dbReference type="PANTHER" id="PTHR12121:SF36">
    <property type="entry name" value="ENDONUCLEASE_EXONUCLEASE_PHOSPHATASE DOMAIN-CONTAINING PROTEIN"/>
    <property type="match status" value="1"/>
</dbReference>
<accession>A0ABM6WE65</accession>
<dbReference type="EMBL" id="CP029600">
    <property type="protein sequence ID" value="AWO02124.1"/>
    <property type="molecule type" value="Genomic_DNA"/>
</dbReference>
<keyword evidence="4" id="KW-0378">Hydrolase</keyword>
<feature type="domain" description="Endonuclease/exonuclease/phosphatase" evidence="3">
    <location>
        <begin position="82"/>
        <end position="284"/>
    </location>
</feature>
<proteinExistence type="predicted"/>
<dbReference type="PROSITE" id="PS51257">
    <property type="entry name" value="PROKAR_LIPOPROTEIN"/>
    <property type="match status" value="1"/>
</dbReference>
<evidence type="ECO:0000313" key="4">
    <source>
        <dbReference type="EMBL" id="AWO02124.1"/>
    </source>
</evidence>
<protein>
    <submittedName>
        <fullName evidence="4">Endonuclease</fullName>
    </submittedName>
</protein>
<dbReference type="Pfam" id="PF03372">
    <property type="entry name" value="Exo_endo_phos"/>
    <property type="match status" value="1"/>
</dbReference>
<gene>
    <name evidence="4" type="ORF">DLD77_10680</name>
</gene>